<sequence length="54" mass="6286">MKQIEAMWFKKALRLATRGPKGSKGIWLYLENDKSPTLVHPNYSLSRGLVRGRW</sequence>
<name>A0A0F9X143_9ZZZZ</name>
<organism evidence="1">
    <name type="scientific">marine sediment metagenome</name>
    <dbReference type="NCBI Taxonomy" id="412755"/>
    <lineage>
        <taxon>unclassified sequences</taxon>
        <taxon>metagenomes</taxon>
        <taxon>ecological metagenomes</taxon>
    </lineage>
</organism>
<accession>A0A0F9X143</accession>
<gene>
    <name evidence="1" type="ORF">LCGC14_0209720</name>
</gene>
<evidence type="ECO:0000313" key="1">
    <source>
        <dbReference type="EMBL" id="KKN92481.1"/>
    </source>
</evidence>
<dbReference type="EMBL" id="LAZR01000095">
    <property type="protein sequence ID" value="KKN92481.1"/>
    <property type="molecule type" value="Genomic_DNA"/>
</dbReference>
<dbReference type="AlphaFoldDB" id="A0A0F9X143"/>
<proteinExistence type="predicted"/>
<comment type="caution">
    <text evidence="1">The sequence shown here is derived from an EMBL/GenBank/DDBJ whole genome shotgun (WGS) entry which is preliminary data.</text>
</comment>
<protein>
    <submittedName>
        <fullName evidence="1">Uncharacterized protein</fullName>
    </submittedName>
</protein>
<reference evidence="1" key="1">
    <citation type="journal article" date="2015" name="Nature">
        <title>Complex archaea that bridge the gap between prokaryotes and eukaryotes.</title>
        <authorList>
            <person name="Spang A."/>
            <person name="Saw J.H."/>
            <person name="Jorgensen S.L."/>
            <person name="Zaremba-Niedzwiedzka K."/>
            <person name="Martijn J."/>
            <person name="Lind A.E."/>
            <person name="van Eijk R."/>
            <person name="Schleper C."/>
            <person name="Guy L."/>
            <person name="Ettema T.J."/>
        </authorList>
    </citation>
    <scope>NUCLEOTIDE SEQUENCE</scope>
</reference>